<sequence length="115" mass="12179">MGAANEPRQARIRVERRLPLGVETKARSCRGYGRTFSTGSYIRRTAEAEIECEGEGRGRATSGRIADGERGGGGGGGGSDGGGGGRGGKKRKRERESERGIKGRGGERVWLEESV</sequence>
<evidence type="ECO:0000313" key="2">
    <source>
        <dbReference type="EMBL" id="RLU18966.1"/>
    </source>
</evidence>
<dbReference type="Proteomes" id="UP000279307">
    <property type="component" value="Chromosome 9"/>
</dbReference>
<protein>
    <submittedName>
        <fullName evidence="2">Uncharacterized protein</fullName>
    </submittedName>
</protein>
<feature type="region of interest" description="Disordered" evidence="1">
    <location>
        <begin position="50"/>
        <end position="115"/>
    </location>
</feature>
<dbReference type="EMBL" id="QOIP01000009">
    <property type="protein sequence ID" value="RLU18966.1"/>
    <property type="molecule type" value="Genomic_DNA"/>
</dbReference>
<organism evidence="2 3">
    <name type="scientific">Ooceraea biroi</name>
    <name type="common">Clonal raider ant</name>
    <name type="synonym">Cerapachys biroi</name>
    <dbReference type="NCBI Taxonomy" id="2015173"/>
    <lineage>
        <taxon>Eukaryota</taxon>
        <taxon>Metazoa</taxon>
        <taxon>Ecdysozoa</taxon>
        <taxon>Arthropoda</taxon>
        <taxon>Hexapoda</taxon>
        <taxon>Insecta</taxon>
        <taxon>Pterygota</taxon>
        <taxon>Neoptera</taxon>
        <taxon>Endopterygota</taxon>
        <taxon>Hymenoptera</taxon>
        <taxon>Apocrita</taxon>
        <taxon>Aculeata</taxon>
        <taxon>Formicoidea</taxon>
        <taxon>Formicidae</taxon>
        <taxon>Dorylinae</taxon>
        <taxon>Ooceraea</taxon>
    </lineage>
</organism>
<comment type="caution">
    <text evidence="2">The sequence shown here is derived from an EMBL/GenBank/DDBJ whole genome shotgun (WGS) entry which is preliminary data.</text>
</comment>
<evidence type="ECO:0000313" key="3">
    <source>
        <dbReference type="Proteomes" id="UP000279307"/>
    </source>
</evidence>
<reference evidence="2 3" key="1">
    <citation type="journal article" date="2018" name="Genome Res.">
        <title>The genomic architecture and molecular evolution of ant odorant receptors.</title>
        <authorList>
            <person name="McKenzie S.K."/>
            <person name="Kronauer D.J.C."/>
        </authorList>
    </citation>
    <scope>NUCLEOTIDE SEQUENCE [LARGE SCALE GENOMIC DNA]</scope>
    <source>
        <strain evidence="2">Clonal line C1</strain>
    </source>
</reference>
<evidence type="ECO:0000256" key="1">
    <source>
        <dbReference type="SAM" id="MobiDB-lite"/>
    </source>
</evidence>
<dbReference type="AlphaFoldDB" id="A0A3L8DF92"/>
<proteinExistence type="predicted"/>
<feature type="compositionally biased region" description="Gly residues" evidence="1">
    <location>
        <begin position="71"/>
        <end position="86"/>
    </location>
</feature>
<name>A0A3L8DF92_OOCBI</name>
<accession>A0A3L8DF92</accession>
<gene>
    <name evidence="2" type="ORF">DMN91_009324</name>
</gene>
<feature type="compositionally biased region" description="Basic and acidic residues" evidence="1">
    <location>
        <begin position="94"/>
        <end position="115"/>
    </location>
</feature>